<accession>A0A8X6P6S9</accession>
<evidence type="ECO:0000313" key="2">
    <source>
        <dbReference type="Proteomes" id="UP000887013"/>
    </source>
</evidence>
<name>A0A8X6P6S9_NEPPI</name>
<dbReference type="PANTHER" id="PTHR47331:SF2">
    <property type="match status" value="1"/>
</dbReference>
<keyword evidence="2" id="KW-1185">Reference proteome</keyword>
<dbReference type="AlphaFoldDB" id="A0A8X6P6S9"/>
<comment type="caution">
    <text evidence="1">The sequence shown here is derived from an EMBL/GenBank/DDBJ whole genome shotgun (WGS) entry which is preliminary data.</text>
</comment>
<reference evidence="1" key="1">
    <citation type="submission" date="2020-08" db="EMBL/GenBank/DDBJ databases">
        <title>Multicomponent nature underlies the extraordinary mechanical properties of spider dragline silk.</title>
        <authorList>
            <person name="Kono N."/>
            <person name="Nakamura H."/>
            <person name="Mori M."/>
            <person name="Yoshida Y."/>
            <person name="Ohtoshi R."/>
            <person name="Malay A.D."/>
            <person name="Moran D.A.P."/>
            <person name="Tomita M."/>
            <person name="Numata K."/>
            <person name="Arakawa K."/>
        </authorList>
    </citation>
    <scope>NUCLEOTIDE SEQUENCE</scope>
</reference>
<dbReference type="PANTHER" id="PTHR47331">
    <property type="entry name" value="PHD-TYPE DOMAIN-CONTAINING PROTEIN"/>
    <property type="match status" value="1"/>
</dbReference>
<sequence length="130" mass="14787">MTDIELIDNSEFVTAKSSISFLCFFLNEKGIVVVGGRLQNSQLSFNSKDPVIIPGKHKLSELIVKQFQVTHLHAGRSLLANILKQNYWIVEGKTLIRKIVNDCIVRHRFKAAFSNQLMENLSQQMVTLKD</sequence>
<dbReference type="OrthoDB" id="6769745at2759"/>
<organism evidence="1 2">
    <name type="scientific">Nephila pilipes</name>
    <name type="common">Giant wood spider</name>
    <name type="synonym">Nephila maculata</name>
    <dbReference type="NCBI Taxonomy" id="299642"/>
    <lineage>
        <taxon>Eukaryota</taxon>
        <taxon>Metazoa</taxon>
        <taxon>Ecdysozoa</taxon>
        <taxon>Arthropoda</taxon>
        <taxon>Chelicerata</taxon>
        <taxon>Arachnida</taxon>
        <taxon>Araneae</taxon>
        <taxon>Araneomorphae</taxon>
        <taxon>Entelegynae</taxon>
        <taxon>Araneoidea</taxon>
        <taxon>Nephilidae</taxon>
        <taxon>Nephila</taxon>
    </lineage>
</organism>
<dbReference type="Proteomes" id="UP000887013">
    <property type="component" value="Unassembled WGS sequence"/>
</dbReference>
<proteinExistence type="predicted"/>
<dbReference type="EMBL" id="BMAW01111706">
    <property type="protein sequence ID" value="GFT49221.1"/>
    <property type="molecule type" value="Genomic_DNA"/>
</dbReference>
<protein>
    <submittedName>
        <fullName evidence="1">Integrase catalytic domain-containing protein</fullName>
    </submittedName>
</protein>
<gene>
    <name evidence="1" type="primary">RF55_19391</name>
    <name evidence="1" type="ORF">NPIL_486211</name>
</gene>
<evidence type="ECO:0000313" key="1">
    <source>
        <dbReference type="EMBL" id="GFT49221.1"/>
    </source>
</evidence>